<dbReference type="AlphaFoldDB" id="A0A7C9JYN6"/>
<evidence type="ECO:0000313" key="1">
    <source>
        <dbReference type="EMBL" id="NAS25439.1"/>
    </source>
</evidence>
<accession>A0A7C9JYN6</accession>
<protein>
    <submittedName>
        <fullName evidence="1">Uncharacterized protein</fullName>
    </submittedName>
</protein>
<reference evidence="1 2" key="1">
    <citation type="submission" date="2020-01" db="EMBL/GenBank/DDBJ databases">
        <title>Herbidospora sp. NEAU-GS84 nov., a novel actinomycete isolated from soil.</title>
        <authorList>
            <person name="Han L."/>
        </authorList>
    </citation>
    <scope>NUCLEOTIDE SEQUENCE [LARGE SCALE GENOMIC DNA]</scope>
    <source>
        <strain evidence="1 2">NEAU-GS84</strain>
    </source>
</reference>
<organism evidence="1 2">
    <name type="scientific">Herbidospora solisilvae</name>
    <dbReference type="NCBI Taxonomy" id="2696284"/>
    <lineage>
        <taxon>Bacteria</taxon>
        <taxon>Bacillati</taxon>
        <taxon>Actinomycetota</taxon>
        <taxon>Actinomycetes</taxon>
        <taxon>Streptosporangiales</taxon>
        <taxon>Streptosporangiaceae</taxon>
        <taxon>Herbidospora</taxon>
    </lineage>
</organism>
<gene>
    <name evidence="1" type="ORF">GT755_27620</name>
</gene>
<proteinExistence type="predicted"/>
<evidence type="ECO:0000313" key="2">
    <source>
        <dbReference type="Proteomes" id="UP000479526"/>
    </source>
</evidence>
<dbReference type="EMBL" id="WXEW01000008">
    <property type="protein sequence ID" value="NAS25439.1"/>
    <property type="molecule type" value="Genomic_DNA"/>
</dbReference>
<dbReference type="Proteomes" id="UP000479526">
    <property type="component" value="Unassembled WGS sequence"/>
</dbReference>
<comment type="caution">
    <text evidence="1">The sequence shown here is derived from an EMBL/GenBank/DDBJ whole genome shotgun (WGS) entry which is preliminary data.</text>
</comment>
<name>A0A7C9JYN6_9ACTN</name>
<sequence length="50" mass="5442">MISDNVNSAKTQPSPILNEIDEIPYAALRGQNEAFIEVPGTVSSGFQNFM</sequence>
<keyword evidence="2" id="KW-1185">Reference proteome</keyword>
<dbReference type="RefSeq" id="WP_161482510.1">
    <property type="nucleotide sequence ID" value="NZ_WXEW01000008.1"/>
</dbReference>